<dbReference type="OrthoDB" id="5371740at2759"/>
<name>W9YQF4_9EURO</name>
<dbReference type="PROSITE" id="PS00061">
    <property type="entry name" value="ADH_SHORT"/>
    <property type="match status" value="1"/>
</dbReference>
<organism evidence="5 6">
    <name type="scientific">Capronia coronata CBS 617.96</name>
    <dbReference type="NCBI Taxonomy" id="1182541"/>
    <lineage>
        <taxon>Eukaryota</taxon>
        <taxon>Fungi</taxon>
        <taxon>Dikarya</taxon>
        <taxon>Ascomycota</taxon>
        <taxon>Pezizomycotina</taxon>
        <taxon>Eurotiomycetes</taxon>
        <taxon>Chaetothyriomycetidae</taxon>
        <taxon>Chaetothyriales</taxon>
        <taxon>Herpotrichiellaceae</taxon>
        <taxon>Capronia</taxon>
    </lineage>
</organism>
<dbReference type="AlphaFoldDB" id="W9YQF4"/>
<evidence type="ECO:0000256" key="1">
    <source>
        <dbReference type="ARBA" id="ARBA00006484"/>
    </source>
</evidence>
<proteinExistence type="inferred from homology"/>
<gene>
    <name evidence="5" type="ORF">A1O1_03186</name>
</gene>
<dbReference type="RefSeq" id="XP_007722282.1">
    <property type="nucleotide sequence ID" value="XM_007724092.1"/>
</dbReference>
<dbReference type="Proteomes" id="UP000019484">
    <property type="component" value="Unassembled WGS sequence"/>
</dbReference>
<dbReference type="InterPro" id="IPR020904">
    <property type="entry name" value="Sc_DH/Rdtase_CS"/>
</dbReference>
<dbReference type="GO" id="GO:0005737">
    <property type="term" value="C:cytoplasm"/>
    <property type="evidence" value="ECO:0007669"/>
    <property type="project" value="TreeGrafter"/>
</dbReference>
<dbReference type="PANTHER" id="PTHR44229">
    <property type="entry name" value="15-HYDROXYPROSTAGLANDIN DEHYDROGENASE [NAD(+)]"/>
    <property type="match status" value="1"/>
</dbReference>
<evidence type="ECO:0000313" key="5">
    <source>
        <dbReference type="EMBL" id="EXJ94788.1"/>
    </source>
</evidence>
<evidence type="ECO:0008006" key="7">
    <source>
        <dbReference type="Google" id="ProtNLM"/>
    </source>
</evidence>
<dbReference type="SUPFAM" id="SSF51735">
    <property type="entry name" value="NAD(P)-binding Rossmann-fold domains"/>
    <property type="match status" value="1"/>
</dbReference>
<evidence type="ECO:0000313" key="6">
    <source>
        <dbReference type="Proteomes" id="UP000019484"/>
    </source>
</evidence>
<dbReference type="STRING" id="1182541.W9YQF4"/>
<comment type="caution">
    <text evidence="5">The sequence shown here is derived from an EMBL/GenBank/DDBJ whole genome shotgun (WGS) entry which is preliminary data.</text>
</comment>
<protein>
    <recommendedName>
        <fullName evidence="7">3-oxoacyl-[acyl-carrier protein] reductase</fullName>
    </recommendedName>
</protein>
<dbReference type="InterPro" id="IPR002347">
    <property type="entry name" value="SDR_fam"/>
</dbReference>
<feature type="region of interest" description="Disordered" evidence="4">
    <location>
        <begin position="262"/>
        <end position="285"/>
    </location>
</feature>
<evidence type="ECO:0000256" key="4">
    <source>
        <dbReference type="SAM" id="MobiDB-lite"/>
    </source>
</evidence>
<evidence type="ECO:0000256" key="3">
    <source>
        <dbReference type="ARBA" id="ARBA00023002"/>
    </source>
</evidence>
<evidence type="ECO:0000256" key="2">
    <source>
        <dbReference type="ARBA" id="ARBA00022857"/>
    </source>
</evidence>
<sequence>MGKALAIDLVSKDWNVACLDINEAAGRAVAAELGDQAIFIKCRVEDYDEQVQAFTQTFEKWGRLDAACLNAGIVDRTSIFMLKDRNSPNLPPKPDLSCTDICYKAVVYGTMLSVYFMRKNPTPGGQIIATASAFGHYGCASVPEYSGAKAAIIEFCRAAAPVLKLRDNITINAVSPGLVKTALVSKDQAASQTEEYLTPVENVVASFNKFLEDPSLNGQFLYCAGPSPDDIKFVPRPLRANGDQSWAMELVVEPLFERIHGERSGLPDSMSPETPGLHVKAAAGQ</sequence>
<dbReference type="Gene3D" id="3.40.50.720">
    <property type="entry name" value="NAD(P)-binding Rossmann-like Domain"/>
    <property type="match status" value="1"/>
</dbReference>
<reference evidence="5 6" key="1">
    <citation type="submission" date="2013-03" db="EMBL/GenBank/DDBJ databases">
        <title>The Genome Sequence of Capronia coronata CBS 617.96.</title>
        <authorList>
            <consortium name="The Broad Institute Genomics Platform"/>
            <person name="Cuomo C."/>
            <person name="de Hoog S."/>
            <person name="Gorbushina A."/>
            <person name="Walker B."/>
            <person name="Young S.K."/>
            <person name="Zeng Q."/>
            <person name="Gargeya S."/>
            <person name="Fitzgerald M."/>
            <person name="Haas B."/>
            <person name="Abouelleil A."/>
            <person name="Allen A.W."/>
            <person name="Alvarado L."/>
            <person name="Arachchi H.M."/>
            <person name="Berlin A.M."/>
            <person name="Chapman S.B."/>
            <person name="Gainer-Dewar J."/>
            <person name="Goldberg J."/>
            <person name="Griggs A."/>
            <person name="Gujja S."/>
            <person name="Hansen M."/>
            <person name="Howarth C."/>
            <person name="Imamovic A."/>
            <person name="Ireland A."/>
            <person name="Larimer J."/>
            <person name="McCowan C."/>
            <person name="Murphy C."/>
            <person name="Pearson M."/>
            <person name="Poon T.W."/>
            <person name="Priest M."/>
            <person name="Roberts A."/>
            <person name="Saif S."/>
            <person name="Shea T."/>
            <person name="Sisk P."/>
            <person name="Sykes S."/>
            <person name="Wortman J."/>
            <person name="Nusbaum C."/>
            <person name="Birren B."/>
        </authorList>
    </citation>
    <scope>NUCLEOTIDE SEQUENCE [LARGE SCALE GENOMIC DNA]</scope>
    <source>
        <strain evidence="5 6">CBS 617.96</strain>
    </source>
</reference>
<keyword evidence="2" id="KW-0521">NADP</keyword>
<dbReference type="Pfam" id="PF00106">
    <property type="entry name" value="adh_short"/>
    <property type="match status" value="1"/>
</dbReference>
<dbReference type="PANTHER" id="PTHR44229:SF4">
    <property type="entry name" value="15-HYDROXYPROSTAGLANDIN DEHYDROGENASE [NAD(+)]"/>
    <property type="match status" value="1"/>
</dbReference>
<accession>W9YQF4</accession>
<dbReference type="GO" id="GO:0016491">
    <property type="term" value="F:oxidoreductase activity"/>
    <property type="evidence" value="ECO:0007669"/>
    <property type="project" value="UniProtKB-KW"/>
</dbReference>
<comment type="similarity">
    <text evidence="1">Belongs to the short-chain dehydrogenases/reductases (SDR) family.</text>
</comment>
<dbReference type="PRINTS" id="PR00081">
    <property type="entry name" value="GDHRDH"/>
</dbReference>
<dbReference type="eggNOG" id="KOG4169">
    <property type="taxonomic scope" value="Eukaryota"/>
</dbReference>
<dbReference type="HOGENOM" id="CLU_010194_13_0_1"/>
<dbReference type="InterPro" id="IPR036291">
    <property type="entry name" value="NAD(P)-bd_dom_sf"/>
</dbReference>
<keyword evidence="3" id="KW-0560">Oxidoreductase</keyword>
<dbReference type="GeneID" id="19158081"/>
<dbReference type="EMBL" id="AMWN01000002">
    <property type="protein sequence ID" value="EXJ94788.1"/>
    <property type="molecule type" value="Genomic_DNA"/>
</dbReference>
<keyword evidence="6" id="KW-1185">Reference proteome</keyword>